<reference evidence="2 3" key="1">
    <citation type="journal article" date="2024" name="Nat. Commun.">
        <title>Phylogenomics reveals the evolutionary origins of lichenization in chlorophyte algae.</title>
        <authorList>
            <person name="Puginier C."/>
            <person name="Libourel C."/>
            <person name="Otte J."/>
            <person name="Skaloud P."/>
            <person name="Haon M."/>
            <person name="Grisel S."/>
            <person name="Petersen M."/>
            <person name="Berrin J.G."/>
            <person name="Delaux P.M."/>
            <person name="Dal Grande F."/>
            <person name="Keller J."/>
        </authorList>
    </citation>
    <scope>NUCLEOTIDE SEQUENCE [LARGE SCALE GENOMIC DNA]</scope>
    <source>
        <strain evidence="2 3">SAG 245.80</strain>
    </source>
</reference>
<protein>
    <submittedName>
        <fullName evidence="2">Uncharacterized protein</fullName>
    </submittedName>
</protein>
<organism evidence="2 3">
    <name type="scientific">Elliptochloris bilobata</name>
    <dbReference type="NCBI Taxonomy" id="381761"/>
    <lineage>
        <taxon>Eukaryota</taxon>
        <taxon>Viridiplantae</taxon>
        <taxon>Chlorophyta</taxon>
        <taxon>core chlorophytes</taxon>
        <taxon>Trebouxiophyceae</taxon>
        <taxon>Trebouxiophyceae incertae sedis</taxon>
        <taxon>Elliptochloris clade</taxon>
        <taxon>Elliptochloris</taxon>
    </lineage>
</organism>
<dbReference type="EMBL" id="JALJOU010000005">
    <property type="protein sequence ID" value="KAK9843808.1"/>
    <property type="molecule type" value="Genomic_DNA"/>
</dbReference>
<evidence type="ECO:0000313" key="3">
    <source>
        <dbReference type="Proteomes" id="UP001445335"/>
    </source>
</evidence>
<gene>
    <name evidence="2" type="ORF">WJX81_007134</name>
</gene>
<proteinExistence type="predicted"/>
<keyword evidence="3" id="KW-1185">Reference proteome</keyword>
<comment type="caution">
    <text evidence="2">The sequence shown here is derived from an EMBL/GenBank/DDBJ whole genome shotgun (WGS) entry which is preliminary data.</text>
</comment>
<sequence length="141" mass="14974">MMEFPASLGARLQGALSGCPFLRNIAEGSGGSFAAARVACSAGPVLEEQLDSLENTYSLFHGREGVVPLLDRPGRLSAAPAGSSIAPLASFSIPLLGFLPGPGDFWAKRARQRRQRKRERQLPAGNPPGAPCATFGRRRCR</sequence>
<evidence type="ECO:0000256" key="1">
    <source>
        <dbReference type="SAM" id="MobiDB-lite"/>
    </source>
</evidence>
<feature type="region of interest" description="Disordered" evidence="1">
    <location>
        <begin position="111"/>
        <end position="141"/>
    </location>
</feature>
<dbReference type="AlphaFoldDB" id="A0AAW1SDU6"/>
<dbReference type="Proteomes" id="UP001445335">
    <property type="component" value="Unassembled WGS sequence"/>
</dbReference>
<name>A0AAW1SDU6_9CHLO</name>
<accession>A0AAW1SDU6</accession>
<evidence type="ECO:0000313" key="2">
    <source>
        <dbReference type="EMBL" id="KAK9843808.1"/>
    </source>
</evidence>